<keyword evidence="7 11" id="KW-0547">Nucleotide-binding</keyword>
<dbReference type="NCBIfam" id="NF000843">
    <property type="entry name" value="PRK00071.2-2"/>
    <property type="match status" value="1"/>
</dbReference>
<evidence type="ECO:0000313" key="13">
    <source>
        <dbReference type="EMBL" id="PYC47910.1"/>
    </source>
</evidence>
<gene>
    <name evidence="11" type="primary">nadD</name>
    <name evidence="13" type="ORF">DI396_07420</name>
</gene>
<dbReference type="PANTHER" id="PTHR39321">
    <property type="entry name" value="NICOTINATE-NUCLEOTIDE ADENYLYLTRANSFERASE-RELATED"/>
    <property type="match status" value="1"/>
</dbReference>
<sequence>MAQDKTRTEDETGLRVRSLRALLPRAAPGQVIGLLGGSFDPAHEGHAHITREALRRFDLDQVWWLVSPGNPLKQTGPAPLSKRMQRARQVMQHPRVAVTDIECAIGTRYTAQTLQTLQAVRPDLRFVWLMGADNLAQVDQWQDWRWIFDHVPIGVLARPGDRAAARGSVAAKTYQFARLRGRESRLLAQSVAPAWCFVNVAMKDVSSTEIRAAGGWANGASATD</sequence>
<keyword evidence="4 11" id="KW-0662">Pyridine nucleotide biosynthesis</keyword>
<dbReference type="PANTHER" id="PTHR39321:SF3">
    <property type="entry name" value="PHOSPHOPANTETHEINE ADENYLYLTRANSFERASE"/>
    <property type="match status" value="1"/>
</dbReference>
<dbReference type="GO" id="GO:0005524">
    <property type="term" value="F:ATP binding"/>
    <property type="evidence" value="ECO:0007669"/>
    <property type="project" value="UniProtKB-KW"/>
</dbReference>
<dbReference type="InterPro" id="IPR005248">
    <property type="entry name" value="NadD/NMNAT"/>
</dbReference>
<evidence type="ECO:0000256" key="9">
    <source>
        <dbReference type="ARBA" id="ARBA00023027"/>
    </source>
</evidence>
<dbReference type="UniPathway" id="UPA00253">
    <property type="reaction ID" value="UER00332"/>
</dbReference>
<comment type="pathway">
    <text evidence="2 11">Cofactor biosynthesis; NAD(+) biosynthesis; deamido-NAD(+) from nicotinate D-ribonucleotide: step 1/1.</text>
</comment>
<dbReference type="InterPro" id="IPR014729">
    <property type="entry name" value="Rossmann-like_a/b/a_fold"/>
</dbReference>
<accession>A0A2V4NDM3</accession>
<dbReference type="OrthoDB" id="5295945at2"/>
<dbReference type="RefSeq" id="WP_110795560.1">
    <property type="nucleotide sequence ID" value="NZ_KZ826483.1"/>
</dbReference>
<dbReference type="InterPro" id="IPR004821">
    <property type="entry name" value="Cyt_trans-like"/>
</dbReference>
<dbReference type="Pfam" id="PF01467">
    <property type="entry name" value="CTP_transf_like"/>
    <property type="match status" value="1"/>
</dbReference>
<evidence type="ECO:0000256" key="10">
    <source>
        <dbReference type="ARBA" id="ARBA00048721"/>
    </source>
</evidence>
<keyword evidence="8 11" id="KW-0067">ATP-binding</keyword>
<keyword evidence="9 11" id="KW-0520">NAD</keyword>
<dbReference type="EC" id="2.7.7.18" evidence="11"/>
<dbReference type="Proteomes" id="UP000248012">
    <property type="component" value="Unassembled WGS sequence"/>
</dbReference>
<dbReference type="Gene3D" id="3.40.50.620">
    <property type="entry name" value="HUPs"/>
    <property type="match status" value="1"/>
</dbReference>
<keyword evidence="5 11" id="KW-0808">Transferase</keyword>
<evidence type="ECO:0000256" key="7">
    <source>
        <dbReference type="ARBA" id="ARBA00022741"/>
    </source>
</evidence>
<dbReference type="AlphaFoldDB" id="A0A2V4NDM3"/>
<evidence type="ECO:0000256" key="6">
    <source>
        <dbReference type="ARBA" id="ARBA00022695"/>
    </source>
</evidence>
<proteinExistence type="inferred from homology"/>
<dbReference type="EMBL" id="QFVT01000004">
    <property type="protein sequence ID" value="PYC47910.1"/>
    <property type="molecule type" value="Genomic_DNA"/>
</dbReference>
<name>A0A2V4NDM3_9RHOB</name>
<evidence type="ECO:0000256" key="11">
    <source>
        <dbReference type="HAMAP-Rule" id="MF_00244"/>
    </source>
</evidence>
<evidence type="ECO:0000313" key="14">
    <source>
        <dbReference type="Proteomes" id="UP000248012"/>
    </source>
</evidence>
<dbReference type="SUPFAM" id="SSF52374">
    <property type="entry name" value="Nucleotidylyl transferase"/>
    <property type="match status" value="1"/>
</dbReference>
<dbReference type="HAMAP" id="MF_00244">
    <property type="entry name" value="NaMN_adenylyltr"/>
    <property type="match status" value="1"/>
</dbReference>
<evidence type="ECO:0000256" key="8">
    <source>
        <dbReference type="ARBA" id="ARBA00022840"/>
    </source>
</evidence>
<comment type="function">
    <text evidence="1 11">Catalyzes the reversible adenylation of nicotinate mononucleotide (NaMN) to nicotinic acid adenine dinucleotide (NaAD).</text>
</comment>
<comment type="catalytic activity">
    <reaction evidence="10 11">
        <text>nicotinate beta-D-ribonucleotide + ATP + H(+) = deamido-NAD(+) + diphosphate</text>
        <dbReference type="Rhea" id="RHEA:22860"/>
        <dbReference type="ChEBI" id="CHEBI:15378"/>
        <dbReference type="ChEBI" id="CHEBI:30616"/>
        <dbReference type="ChEBI" id="CHEBI:33019"/>
        <dbReference type="ChEBI" id="CHEBI:57502"/>
        <dbReference type="ChEBI" id="CHEBI:58437"/>
        <dbReference type="EC" id="2.7.7.18"/>
    </reaction>
</comment>
<evidence type="ECO:0000256" key="1">
    <source>
        <dbReference type="ARBA" id="ARBA00002324"/>
    </source>
</evidence>
<keyword evidence="6 11" id="KW-0548">Nucleotidyltransferase</keyword>
<comment type="caution">
    <text evidence="13">The sequence shown here is derived from an EMBL/GenBank/DDBJ whole genome shotgun (WGS) entry which is preliminary data.</text>
</comment>
<dbReference type="GO" id="GO:0004515">
    <property type="term" value="F:nicotinate-nucleotide adenylyltransferase activity"/>
    <property type="evidence" value="ECO:0007669"/>
    <property type="project" value="UniProtKB-UniRule"/>
</dbReference>
<evidence type="ECO:0000256" key="5">
    <source>
        <dbReference type="ARBA" id="ARBA00022679"/>
    </source>
</evidence>
<feature type="domain" description="Cytidyltransferase-like" evidence="12">
    <location>
        <begin position="34"/>
        <end position="212"/>
    </location>
</feature>
<evidence type="ECO:0000259" key="12">
    <source>
        <dbReference type="Pfam" id="PF01467"/>
    </source>
</evidence>
<evidence type="ECO:0000256" key="3">
    <source>
        <dbReference type="ARBA" id="ARBA00009014"/>
    </source>
</evidence>
<dbReference type="NCBIfam" id="TIGR00125">
    <property type="entry name" value="cyt_tran_rel"/>
    <property type="match status" value="1"/>
</dbReference>
<keyword evidence="14" id="KW-1185">Reference proteome</keyword>
<organism evidence="13 14">
    <name type="scientific">Litorivita pollutaquae</name>
    <dbReference type="NCBI Taxonomy" id="2200892"/>
    <lineage>
        <taxon>Bacteria</taxon>
        <taxon>Pseudomonadati</taxon>
        <taxon>Pseudomonadota</taxon>
        <taxon>Alphaproteobacteria</taxon>
        <taxon>Rhodobacterales</taxon>
        <taxon>Paracoccaceae</taxon>
        <taxon>Litorivita</taxon>
    </lineage>
</organism>
<evidence type="ECO:0000256" key="4">
    <source>
        <dbReference type="ARBA" id="ARBA00022642"/>
    </source>
</evidence>
<dbReference type="NCBIfam" id="NF000845">
    <property type="entry name" value="PRK00071.2-4"/>
    <property type="match status" value="1"/>
</dbReference>
<protein>
    <recommendedName>
        <fullName evidence="11">Probable nicotinate-nucleotide adenylyltransferase</fullName>
        <ecNumber evidence="11">2.7.7.18</ecNumber>
    </recommendedName>
    <alternativeName>
        <fullName evidence="11">Deamido-NAD(+) diphosphorylase</fullName>
    </alternativeName>
    <alternativeName>
        <fullName evidence="11">Deamido-NAD(+) pyrophosphorylase</fullName>
    </alternativeName>
    <alternativeName>
        <fullName evidence="11">Nicotinate mononucleotide adenylyltransferase</fullName>
        <shortName evidence="11">NaMN adenylyltransferase</shortName>
    </alternativeName>
</protein>
<dbReference type="CDD" id="cd02165">
    <property type="entry name" value="NMNAT"/>
    <property type="match status" value="1"/>
</dbReference>
<dbReference type="GO" id="GO:0009435">
    <property type="term" value="P:NAD+ biosynthetic process"/>
    <property type="evidence" value="ECO:0007669"/>
    <property type="project" value="UniProtKB-UniRule"/>
</dbReference>
<reference evidence="13 14" key="1">
    <citation type="submission" date="2018-05" db="EMBL/GenBank/DDBJ databases">
        <title>Oceanovita maritima gen. nov., sp. nov., a marine bacterium in the family Rhodobacteraceae isolated from surface seawater of Lundu port Xiamen, China.</title>
        <authorList>
            <person name="Hetharua B.H."/>
            <person name="Min D."/>
            <person name="Liao H."/>
            <person name="Tian Y."/>
        </authorList>
    </citation>
    <scope>NUCLEOTIDE SEQUENCE [LARGE SCALE GENOMIC DNA]</scope>
    <source>
        <strain evidence="13 14">FSX-11</strain>
    </source>
</reference>
<comment type="similarity">
    <text evidence="3 11">Belongs to the NadD family.</text>
</comment>
<evidence type="ECO:0000256" key="2">
    <source>
        <dbReference type="ARBA" id="ARBA00005019"/>
    </source>
</evidence>